<organism evidence="8 9">
    <name type="scientific">Capronia coronata CBS 617.96</name>
    <dbReference type="NCBI Taxonomy" id="1182541"/>
    <lineage>
        <taxon>Eukaryota</taxon>
        <taxon>Fungi</taxon>
        <taxon>Dikarya</taxon>
        <taxon>Ascomycota</taxon>
        <taxon>Pezizomycotina</taxon>
        <taxon>Eurotiomycetes</taxon>
        <taxon>Chaetothyriomycetidae</taxon>
        <taxon>Chaetothyriales</taxon>
        <taxon>Herpotrichiellaceae</taxon>
        <taxon>Capronia</taxon>
    </lineage>
</organism>
<comment type="similarity">
    <text evidence="1">Belongs to the ATP-dependent AMP-binding enzyme family.</text>
</comment>
<dbReference type="STRING" id="1182541.W9ZA78"/>
<evidence type="ECO:0000256" key="2">
    <source>
        <dbReference type="ARBA" id="ARBA00022598"/>
    </source>
</evidence>
<evidence type="ECO:0000313" key="8">
    <source>
        <dbReference type="EMBL" id="EXJ91414.1"/>
    </source>
</evidence>
<accession>W9ZA78</accession>
<comment type="catalytic activity">
    <reaction evidence="5">
        <text>a long-chain fatty acid + ATP + CoA = a long-chain fatty acyl-CoA + AMP + diphosphate</text>
        <dbReference type="Rhea" id="RHEA:15421"/>
        <dbReference type="ChEBI" id="CHEBI:30616"/>
        <dbReference type="ChEBI" id="CHEBI:33019"/>
        <dbReference type="ChEBI" id="CHEBI:57287"/>
        <dbReference type="ChEBI" id="CHEBI:57560"/>
        <dbReference type="ChEBI" id="CHEBI:83139"/>
        <dbReference type="ChEBI" id="CHEBI:456215"/>
        <dbReference type="EC" id="6.2.1.3"/>
    </reaction>
</comment>
<dbReference type="GO" id="GO:0004467">
    <property type="term" value="F:long-chain fatty acid-CoA ligase activity"/>
    <property type="evidence" value="ECO:0007669"/>
    <property type="project" value="UniProtKB-EC"/>
</dbReference>
<reference evidence="8 9" key="1">
    <citation type="submission" date="2013-03" db="EMBL/GenBank/DDBJ databases">
        <title>The Genome Sequence of Capronia coronata CBS 617.96.</title>
        <authorList>
            <consortium name="The Broad Institute Genomics Platform"/>
            <person name="Cuomo C."/>
            <person name="de Hoog S."/>
            <person name="Gorbushina A."/>
            <person name="Walker B."/>
            <person name="Young S.K."/>
            <person name="Zeng Q."/>
            <person name="Gargeya S."/>
            <person name="Fitzgerald M."/>
            <person name="Haas B."/>
            <person name="Abouelleil A."/>
            <person name="Allen A.W."/>
            <person name="Alvarado L."/>
            <person name="Arachchi H.M."/>
            <person name="Berlin A.M."/>
            <person name="Chapman S.B."/>
            <person name="Gainer-Dewar J."/>
            <person name="Goldberg J."/>
            <person name="Griggs A."/>
            <person name="Gujja S."/>
            <person name="Hansen M."/>
            <person name="Howarth C."/>
            <person name="Imamovic A."/>
            <person name="Ireland A."/>
            <person name="Larimer J."/>
            <person name="McCowan C."/>
            <person name="Murphy C."/>
            <person name="Pearson M."/>
            <person name="Poon T.W."/>
            <person name="Priest M."/>
            <person name="Roberts A."/>
            <person name="Saif S."/>
            <person name="Shea T."/>
            <person name="Sisk P."/>
            <person name="Sykes S."/>
            <person name="Wortman J."/>
            <person name="Nusbaum C."/>
            <person name="Birren B."/>
        </authorList>
    </citation>
    <scope>NUCLEOTIDE SEQUENCE [LARGE SCALE GENOMIC DNA]</scope>
    <source>
        <strain evidence="8 9">CBS 617.96</strain>
    </source>
</reference>
<dbReference type="InterPro" id="IPR042099">
    <property type="entry name" value="ANL_N_sf"/>
</dbReference>
<dbReference type="PROSITE" id="PS00455">
    <property type="entry name" value="AMP_BINDING"/>
    <property type="match status" value="1"/>
</dbReference>
<dbReference type="OrthoDB" id="1700726at2759"/>
<evidence type="ECO:0000256" key="6">
    <source>
        <dbReference type="SAM" id="MobiDB-lite"/>
    </source>
</evidence>
<name>W9ZA78_9EURO</name>
<evidence type="ECO:0000313" key="9">
    <source>
        <dbReference type="Proteomes" id="UP000019484"/>
    </source>
</evidence>
<dbReference type="PANTHER" id="PTHR43272:SF83">
    <property type="entry name" value="ACYL-COA SYNTHETASE LONG-CHAIN, ISOFORM J"/>
    <property type="match status" value="1"/>
</dbReference>
<sequence>MTSDDHSERKHAFSLTITPEHAPPFCLPVQNEQTVQGETPPYRNVKVREGLRCIPEDGVNTVMDLVQRASRKFGSLPAVGMRKRAKTHIRSESNESDGRSKEASVPELTGYEFISYQQYDSLIIDIGAGLVKQGLHQRHDKICIWAHTSSHWLAVFHGAASQSIAAVTAYGSLGLSGLQHALVSTKAAALFVDEDALIRLGDALQTVAEVRLVVYDGNSDSSSAEITRLKQTMGHVAFIHFHDLVSIGRQNRCAAHLPSADNLCAIFYTSGSTGDPKGVPMKHKNVVAAVAGFDVVIGRHFDHHDRYLAYLPLAHVLEFAFEHCCLFWGVCLGYGSPRTLFDSAVHGCQGDLRELRPTFMLGVPAIWENARKTILTLINSTKLEKQTTFWEVLEAKKAAIGAGGTFSPEQDQAAFSEARGLLGGSLRFMLTGGGPIAEATQDFISFVVAPLVNGFGLTETMAIGGIMDPCQWHTGSLGSIPGSVEIKLVDHEEAGYLTTTQPPEGEIWIRGGSVAEGYWQNEEETRKAFTHDGWFKTGDIGRIDDRGTISIIGRKKNLVKTLNGEYIAIEKLESIYRAAPVVSNICIHADATRSKPIAIIIPVRQELQNLLHFPLDMANAAQVAEARQLILPQLLEHARQHNLAGIETVEAVVISPLNEWTPLNEMTTAVGKLNRKAILKRHEENIKQLYKGETT</sequence>
<protein>
    <recommendedName>
        <fullName evidence="7">AMP-dependent synthetase/ligase domain-containing protein</fullName>
    </recommendedName>
</protein>
<evidence type="ECO:0000259" key="7">
    <source>
        <dbReference type="Pfam" id="PF00501"/>
    </source>
</evidence>
<dbReference type="InterPro" id="IPR000873">
    <property type="entry name" value="AMP-dep_synth/lig_dom"/>
</dbReference>
<feature type="region of interest" description="Disordered" evidence="6">
    <location>
        <begin position="81"/>
        <end position="103"/>
    </location>
</feature>
<dbReference type="SUPFAM" id="SSF56801">
    <property type="entry name" value="Acetyl-CoA synthetase-like"/>
    <property type="match status" value="1"/>
</dbReference>
<evidence type="ECO:0000256" key="4">
    <source>
        <dbReference type="ARBA" id="ARBA00022840"/>
    </source>
</evidence>
<keyword evidence="4" id="KW-0067">ATP-binding</keyword>
<dbReference type="EMBL" id="AMWN01000003">
    <property type="protein sequence ID" value="EXJ91414.1"/>
    <property type="molecule type" value="Genomic_DNA"/>
</dbReference>
<proteinExistence type="inferred from homology"/>
<dbReference type="GO" id="GO:0005811">
    <property type="term" value="C:lipid droplet"/>
    <property type="evidence" value="ECO:0007669"/>
    <property type="project" value="TreeGrafter"/>
</dbReference>
<dbReference type="AlphaFoldDB" id="W9ZA78"/>
<dbReference type="RefSeq" id="XP_007723608.1">
    <property type="nucleotide sequence ID" value="XM_007725418.1"/>
</dbReference>
<dbReference type="GeneID" id="19159407"/>
<evidence type="ECO:0000256" key="5">
    <source>
        <dbReference type="ARBA" id="ARBA00036813"/>
    </source>
</evidence>
<keyword evidence="2" id="KW-0436">Ligase</keyword>
<dbReference type="Gene3D" id="3.40.50.12780">
    <property type="entry name" value="N-terminal domain of ligase-like"/>
    <property type="match status" value="1"/>
</dbReference>
<dbReference type="GO" id="GO:0005524">
    <property type="term" value="F:ATP binding"/>
    <property type="evidence" value="ECO:0007669"/>
    <property type="project" value="UniProtKB-KW"/>
</dbReference>
<dbReference type="Pfam" id="PF00501">
    <property type="entry name" value="AMP-binding"/>
    <property type="match status" value="1"/>
</dbReference>
<keyword evidence="3" id="KW-0547">Nucleotide-binding</keyword>
<dbReference type="GO" id="GO:0035336">
    <property type="term" value="P:long-chain fatty-acyl-CoA metabolic process"/>
    <property type="evidence" value="ECO:0007669"/>
    <property type="project" value="TreeGrafter"/>
</dbReference>
<keyword evidence="9" id="KW-1185">Reference proteome</keyword>
<dbReference type="GO" id="GO:0005783">
    <property type="term" value="C:endoplasmic reticulum"/>
    <property type="evidence" value="ECO:0007669"/>
    <property type="project" value="TreeGrafter"/>
</dbReference>
<dbReference type="Proteomes" id="UP000019484">
    <property type="component" value="Unassembled WGS sequence"/>
</dbReference>
<comment type="caution">
    <text evidence="8">The sequence shown here is derived from an EMBL/GenBank/DDBJ whole genome shotgun (WGS) entry which is preliminary data.</text>
</comment>
<dbReference type="GO" id="GO:0005886">
    <property type="term" value="C:plasma membrane"/>
    <property type="evidence" value="ECO:0007669"/>
    <property type="project" value="TreeGrafter"/>
</dbReference>
<dbReference type="PANTHER" id="PTHR43272">
    <property type="entry name" value="LONG-CHAIN-FATTY-ACID--COA LIGASE"/>
    <property type="match status" value="1"/>
</dbReference>
<evidence type="ECO:0000256" key="1">
    <source>
        <dbReference type="ARBA" id="ARBA00006432"/>
    </source>
</evidence>
<dbReference type="HOGENOM" id="CLU_000022_45_2_1"/>
<dbReference type="InterPro" id="IPR020845">
    <property type="entry name" value="AMP-binding_CS"/>
</dbReference>
<evidence type="ECO:0000256" key="3">
    <source>
        <dbReference type="ARBA" id="ARBA00022741"/>
    </source>
</evidence>
<gene>
    <name evidence="8" type="ORF">A1O1_04526</name>
</gene>
<feature type="domain" description="AMP-dependent synthetase/ligase" evidence="7">
    <location>
        <begin position="109"/>
        <end position="519"/>
    </location>
</feature>
<dbReference type="eggNOG" id="KOG1180">
    <property type="taxonomic scope" value="Eukaryota"/>
</dbReference>
<feature type="compositionally biased region" description="Basic and acidic residues" evidence="6">
    <location>
        <begin position="89"/>
        <end position="103"/>
    </location>
</feature>